<keyword evidence="2" id="KW-1185">Reference proteome</keyword>
<evidence type="ECO:0000313" key="2">
    <source>
        <dbReference type="Proteomes" id="UP000646523"/>
    </source>
</evidence>
<gene>
    <name evidence="1" type="ORF">GCM10012289_36210</name>
</gene>
<evidence type="ECO:0008006" key="3">
    <source>
        <dbReference type="Google" id="ProtNLM"/>
    </source>
</evidence>
<dbReference type="EMBL" id="BMNH01000010">
    <property type="protein sequence ID" value="GGO71152.1"/>
    <property type="molecule type" value="Genomic_DNA"/>
</dbReference>
<organism evidence="1 2">
    <name type="scientific">Nonomuraea cavernae</name>
    <dbReference type="NCBI Taxonomy" id="2045107"/>
    <lineage>
        <taxon>Bacteria</taxon>
        <taxon>Bacillati</taxon>
        <taxon>Actinomycetota</taxon>
        <taxon>Actinomycetes</taxon>
        <taxon>Streptosporangiales</taxon>
        <taxon>Streptosporangiaceae</taxon>
        <taxon>Nonomuraea</taxon>
    </lineage>
</organism>
<evidence type="ECO:0000313" key="1">
    <source>
        <dbReference type="EMBL" id="GGO71152.1"/>
    </source>
</evidence>
<protein>
    <recommendedName>
        <fullName evidence="3">TIGR03984 family CRISPR-associated protein</fullName>
    </recommendedName>
</protein>
<proteinExistence type="predicted"/>
<dbReference type="Proteomes" id="UP000646523">
    <property type="component" value="Unassembled WGS sequence"/>
</dbReference>
<name>A0A917YZN6_9ACTN</name>
<dbReference type="NCBIfam" id="TIGR03984">
    <property type="entry name" value="CRISPR-associated protein Csx19"/>
    <property type="match status" value="1"/>
</dbReference>
<reference evidence="1" key="1">
    <citation type="journal article" date="2014" name="Int. J. Syst. Evol. Microbiol.">
        <title>Complete genome sequence of Corynebacterium casei LMG S-19264T (=DSM 44701T), isolated from a smear-ripened cheese.</title>
        <authorList>
            <consortium name="US DOE Joint Genome Institute (JGI-PGF)"/>
            <person name="Walter F."/>
            <person name="Albersmeier A."/>
            <person name="Kalinowski J."/>
            <person name="Ruckert C."/>
        </authorList>
    </citation>
    <scope>NUCLEOTIDE SEQUENCE</scope>
    <source>
        <strain evidence="1">CGMCC 4.7368</strain>
    </source>
</reference>
<accession>A0A917YZN6</accession>
<reference evidence="1" key="2">
    <citation type="submission" date="2020-09" db="EMBL/GenBank/DDBJ databases">
        <authorList>
            <person name="Sun Q."/>
            <person name="Zhou Y."/>
        </authorList>
    </citation>
    <scope>NUCLEOTIDE SEQUENCE</scope>
    <source>
        <strain evidence="1">CGMCC 4.7368</strain>
    </source>
</reference>
<comment type="caution">
    <text evidence="1">The sequence shown here is derived from an EMBL/GenBank/DDBJ whole genome shotgun (WGS) entry which is preliminary data.</text>
</comment>
<dbReference type="AlphaFoldDB" id="A0A917YZN6"/>
<dbReference type="InterPro" id="IPR023815">
    <property type="entry name" value="CRISPR-assoc_Csx19"/>
</dbReference>
<sequence>MDGGCALLTTPSAYRVARVEGRACVTSSGPADLSVVYEARAFTADVELRWVESGYAVLLTEDASLLPESFGEAVDPLPAIGTMDAGYLVWGSVTASDAGWTSLASARVGTLTVPMASEPRADRVRLVAREYVVADPGHGNAYVAEERLISFEPYAAEGAA</sequence>